<organism evidence="1 2">
    <name type="scientific">Kineosporia succinea</name>
    <dbReference type="NCBI Taxonomy" id="84632"/>
    <lineage>
        <taxon>Bacteria</taxon>
        <taxon>Bacillati</taxon>
        <taxon>Actinomycetota</taxon>
        <taxon>Actinomycetes</taxon>
        <taxon>Kineosporiales</taxon>
        <taxon>Kineosporiaceae</taxon>
        <taxon>Kineosporia</taxon>
    </lineage>
</organism>
<dbReference type="EMBL" id="JAUSQZ010000001">
    <property type="protein sequence ID" value="MDP9826943.1"/>
    <property type="molecule type" value="Genomic_DNA"/>
</dbReference>
<accession>A0ABT9P2N5</accession>
<proteinExistence type="predicted"/>
<comment type="caution">
    <text evidence="1">The sequence shown here is derived from an EMBL/GenBank/DDBJ whole genome shotgun (WGS) entry which is preliminary data.</text>
</comment>
<evidence type="ECO:0000313" key="1">
    <source>
        <dbReference type="EMBL" id="MDP9826943.1"/>
    </source>
</evidence>
<evidence type="ECO:0000313" key="2">
    <source>
        <dbReference type="Proteomes" id="UP001235712"/>
    </source>
</evidence>
<protein>
    <submittedName>
        <fullName evidence="1">Uncharacterized protein</fullName>
    </submittedName>
</protein>
<dbReference type="Proteomes" id="UP001235712">
    <property type="component" value="Unassembled WGS sequence"/>
</dbReference>
<gene>
    <name evidence="1" type="ORF">J2S57_002692</name>
</gene>
<reference evidence="1 2" key="1">
    <citation type="submission" date="2023-07" db="EMBL/GenBank/DDBJ databases">
        <title>Sequencing the genomes of 1000 actinobacteria strains.</title>
        <authorList>
            <person name="Klenk H.-P."/>
        </authorList>
    </citation>
    <scope>NUCLEOTIDE SEQUENCE [LARGE SCALE GENOMIC DNA]</scope>
    <source>
        <strain evidence="1 2">DSM 44388</strain>
    </source>
</reference>
<sequence length="57" mass="6132">MWLWRAQFLPDQDLGLEDVAGQLPGTVLALDGAAFPIRSHRMADNTWPLGAGTGPTV</sequence>
<name>A0ABT9P2N5_9ACTN</name>
<keyword evidence="2" id="KW-1185">Reference proteome</keyword>